<name>A0AAD7IFJ7_9AGAR</name>
<keyword evidence="3" id="KW-1185">Reference proteome</keyword>
<dbReference type="Proteomes" id="UP001215598">
    <property type="component" value="Unassembled WGS sequence"/>
</dbReference>
<organism evidence="2 3">
    <name type="scientific">Mycena metata</name>
    <dbReference type="NCBI Taxonomy" id="1033252"/>
    <lineage>
        <taxon>Eukaryota</taxon>
        <taxon>Fungi</taxon>
        <taxon>Dikarya</taxon>
        <taxon>Basidiomycota</taxon>
        <taxon>Agaricomycotina</taxon>
        <taxon>Agaricomycetes</taxon>
        <taxon>Agaricomycetidae</taxon>
        <taxon>Agaricales</taxon>
        <taxon>Marasmiineae</taxon>
        <taxon>Mycenaceae</taxon>
        <taxon>Mycena</taxon>
    </lineage>
</organism>
<sequence>MHARLSSSKNGPPPARVPPRVAPRQAGNKRKAEEGEGFKPPRRPEGLGLRLSFKDEDGWARARKGKNEESKFREGRGRAGSSGRFSVCRSVRAGVQGWVTARSRVTARPFVSDRLLVIRYSSFSGRGHRPLRRPRPRFTACLSFLSSLARSNHKCNTNTFYFFPDTRNRLQRSHLDQACRPSTPRTRSRRCTSVTCLQYPDYLGLKDWWLTSELYLRRPRTTPNGASIGC</sequence>
<feature type="region of interest" description="Disordered" evidence="1">
    <location>
        <begin position="1"/>
        <end position="80"/>
    </location>
</feature>
<protein>
    <submittedName>
        <fullName evidence="2">Uncharacterized protein</fullName>
    </submittedName>
</protein>
<evidence type="ECO:0000313" key="3">
    <source>
        <dbReference type="Proteomes" id="UP001215598"/>
    </source>
</evidence>
<feature type="compositionally biased region" description="Basic and acidic residues" evidence="1">
    <location>
        <begin position="52"/>
        <end position="77"/>
    </location>
</feature>
<dbReference type="EMBL" id="JARKIB010000101">
    <property type="protein sequence ID" value="KAJ7740833.1"/>
    <property type="molecule type" value="Genomic_DNA"/>
</dbReference>
<comment type="caution">
    <text evidence="2">The sequence shown here is derived from an EMBL/GenBank/DDBJ whole genome shotgun (WGS) entry which is preliminary data.</text>
</comment>
<evidence type="ECO:0000313" key="2">
    <source>
        <dbReference type="EMBL" id="KAJ7740833.1"/>
    </source>
</evidence>
<gene>
    <name evidence="2" type="ORF">B0H16DRAFT_52700</name>
</gene>
<proteinExistence type="predicted"/>
<feature type="compositionally biased region" description="Basic and acidic residues" evidence="1">
    <location>
        <begin position="30"/>
        <end position="45"/>
    </location>
</feature>
<feature type="compositionally biased region" description="Polar residues" evidence="1">
    <location>
        <begin position="1"/>
        <end position="10"/>
    </location>
</feature>
<evidence type="ECO:0000256" key="1">
    <source>
        <dbReference type="SAM" id="MobiDB-lite"/>
    </source>
</evidence>
<accession>A0AAD7IFJ7</accession>
<feature type="compositionally biased region" description="Pro residues" evidence="1">
    <location>
        <begin position="11"/>
        <end position="21"/>
    </location>
</feature>
<reference evidence="2" key="1">
    <citation type="submission" date="2023-03" db="EMBL/GenBank/DDBJ databases">
        <title>Massive genome expansion in bonnet fungi (Mycena s.s.) driven by repeated elements and novel gene families across ecological guilds.</title>
        <authorList>
            <consortium name="Lawrence Berkeley National Laboratory"/>
            <person name="Harder C.B."/>
            <person name="Miyauchi S."/>
            <person name="Viragh M."/>
            <person name="Kuo A."/>
            <person name="Thoen E."/>
            <person name="Andreopoulos B."/>
            <person name="Lu D."/>
            <person name="Skrede I."/>
            <person name="Drula E."/>
            <person name="Henrissat B."/>
            <person name="Morin E."/>
            <person name="Kohler A."/>
            <person name="Barry K."/>
            <person name="LaButti K."/>
            <person name="Morin E."/>
            <person name="Salamov A."/>
            <person name="Lipzen A."/>
            <person name="Mereny Z."/>
            <person name="Hegedus B."/>
            <person name="Baldrian P."/>
            <person name="Stursova M."/>
            <person name="Weitz H."/>
            <person name="Taylor A."/>
            <person name="Grigoriev I.V."/>
            <person name="Nagy L.G."/>
            <person name="Martin F."/>
            <person name="Kauserud H."/>
        </authorList>
    </citation>
    <scope>NUCLEOTIDE SEQUENCE</scope>
    <source>
        <strain evidence="2">CBHHK182m</strain>
    </source>
</reference>
<dbReference type="AlphaFoldDB" id="A0AAD7IFJ7"/>